<keyword evidence="9" id="KW-1185">Reference proteome</keyword>
<proteinExistence type="inferred from homology"/>
<dbReference type="Gene3D" id="3.90.1010.20">
    <property type="match status" value="1"/>
</dbReference>
<keyword evidence="3 6" id="KW-0285">Flavoprotein</keyword>
<feature type="domain" description="FMN-binding" evidence="7">
    <location>
        <begin position="94"/>
        <end position="179"/>
    </location>
</feature>
<dbReference type="EMBL" id="CP065938">
    <property type="protein sequence ID" value="UWX06078.1"/>
    <property type="molecule type" value="Genomic_DNA"/>
</dbReference>
<dbReference type="PANTHER" id="PTHR36118:SF1">
    <property type="entry name" value="ION-TRANSLOCATING OXIDOREDUCTASE COMPLEX SUBUNIT G"/>
    <property type="match status" value="1"/>
</dbReference>
<dbReference type="PANTHER" id="PTHR36118">
    <property type="entry name" value="ION-TRANSLOCATING OXIDOREDUCTASE COMPLEX SUBUNIT G"/>
    <property type="match status" value="1"/>
</dbReference>
<dbReference type="EC" id="7.-.-.-" evidence="6"/>
<comment type="subunit">
    <text evidence="6">The complex is composed of six subunits: RnfA, RnfB, RnfC, RnfD, RnfE and RnfG.</text>
</comment>
<evidence type="ECO:0000313" key="8">
    <source>
        <dbReference type="EMBL" id="UWX06078.1"/>
    </source>
</evidence>
<gene>
    <name evidence="6" type="primary">rnfG</name>
    <name evidence="8" type="ORF">JBF11_01815</name>
</gene>
<keyword evidence="1 6" id="KW-0813">Transport</keyword>
<keyword evidence="6" id="KW-1133">Transmembrane helix</keyword>
<keyword evidence="6" id="KW-1278">Translocase</keyword>
<organism evidence="8 9">
    <name type="scientific">Taurinivorans muris</name>
    <dbReference type="NCBI Taxonomy" id="2787751"/>
    <lineage>
        <taxon>Bacteria</taxon>
        <taxon>Pseudomonadati</taxon>
        <taxon>Thermodesulfobacteriota</taxon>
        <taxon>Desulfovibrionia</taxon>
        <taxon>Desulfovibrionales</taxon>
        <taxon>Desulfovibrionaceae</taxon>
        <taxon>Taurinivorans</taxon>
    </lineage>
</organism>
<keyword evidence="4 6" id="KW-0288">FMN</keyword>
<evidence type="ECO:0000256" key="1">
    <source>
        <dbReference type="ARBA" id="ARBA00022448"/>
    </source>
</evidence>
<evidence type="ECO:0000259" key="7">
    <source>
        <dbReference type="SMART" id="SM00900"/>
    </source>
</evidence>
<keyword evidence="6" id="KW-1003">Cell membrane</keyword>
<comment type="function">
    <text evidence="6">Part of a membrane-bound complex that couples electron transfer with translocation of ions across the membrane.</text>
</comment>
<keyword evidence="2 6" id="KW-0597">Phosphoprotein</keyword>
<evidence type="ECO:0000256" key="4">
    <source>
        <dbReference type="ARBA" id="ARBA00022643"/>
    </source>
</evidence>
<dbReference type="InterPro" id="IPR010209">
    <property type="entry name" value="Ion_transpt_RnfG/RsxG"/>
</dbReference>
<dbReference type="Proteomes" id="UP001058120">
    <property type="component" value="Chromosome"/>
</dbReference>
<keyword evidence="6" id="KW-0812">Transmembrane</keyword>
<evidence type="ECO:0000256" key="5">
    <source>
        <dbReference type="ARBA" id="ARBA00022982"/>
    </source>
</evidence>
<comment type="cofactor">
    <cofactor evidence="6">
        <name>FMN</name>
        <dbReference type="ChEBI" id="CHEBI:58210"/>
    </cofactor>
</comment>
<dbReference type="NCBIfam" id="NF045876">
    <property type="entry name" value="RnfG_DVU2794"/>
    <property type="match status" value="1"/>
</dbReference>
<dbReference type="HAMAP" id="MF_00479">
    <property type="entry name" value="RsxG_RnfG"/>
    <property type="match status" value="1"/>
</dbReference>
<dbReference type="PIRSF" id="PIRSF006091">
    <property type="entry name" value="E_trnsport_RnfG"/>
    <property type="match status" value="1"/>
</dbReference>
<keyword evidence="6" id="KW-0472">Membrane</keyword>
<protein>
    <recommendedName>
        <fullName evidence="6">Ion-translocating oxidoreductase complex subunit G</fullName>
        <ecNumber evidence="6">7.-.-.-</ecNumber>
    </recommendedName>
    <alternativeName>
        <fullName evidence="6">Rnf electron transport complex subunit G</fullName>
    </alternativeName>
</protein>
<evidence type="ECO:0000256" key="2">
    <source>
        <dbReference type="ARBA" id="ARBA00022553"/>
    </source>
</evidence>
<dbReference type="InterPro" id="IPR007329">
    <property type="entry name" value="FMN-bd"/>
</dbReference>
<evidence type="ECO:0000256" key="3">
    <source>
        <dbReference type="ARBA" id="ARBA00022630"/>
    </source>
</evidence>
<evidence type="ECO:0000256" key="6">
    <source>
        <dbReference type="HAMAP-Rule" id="MF_00479"/>
    </source>
</evidence>
<comment type="subcellular location">
    <subcellularLocation>
        <location evidence="6">Cell membrane</location>
        <topology evidence="6">Single-pass membrane protein</topology>
    </subcellularLocation>
</comment>
<comment type="similarity">
    <text evidence="6">Belongs to the RnfG family.</text>
</comment>
<accession>A0ABY5Y1M6</accession>
<dbReference type="SMART" id="SM00900">
    <property type="entry name" value="FMN_bind"/>
    <property type="match status" value="1"/>
</dbReference>
<name>A0ABY5Y1M6_9BACT</name>
<dbReference type="RefSeq" id="WP_334315677.1">
    <property type="nucleotide sequence ID" value="NZ_CP065938.1"/>
</dbReference>
<evidence type="ECO:0000313" key="9">
    <source>
        <dbReference type="Proteomes" id="UP001058120"/>
    </source>
</evidence>
<reference evidence="8" key="1">
    <citation type="submission" date="2020-12" db="EMBL/GenBank/DDBJ databases">
        <title>Taurinivorans muris gen. nov., sp. nov., fundamental and realized metabolic niche of a ubiquitous sulfidogenic bacterium in the murine intestine.</title>
        <authorList>
            <person name="Ye H."/>
            <person name="Hanson B.T."/>
            <person name="Loy A."/>
        </authorList>
    </citation>
    <scope>NUCLEOTIDE SEQUENCE</scope>
    <source>
        <strain evidence="8">LT0009</strain>
    </source>
</reference>
<keyword evidence="5 6" id="KW-0249">Electron transport</keyword>
<dbReference type="Pfam" id="PF04205">
    <property type="entry name" value="FMN_bind"/>
    <property type="match status" value="1"/>
</dbReference>
<feature type="modified residue" description="FMN phosphoryl threonine" evidence="6">
    <location>
        <position position="162"/>
    </location>
</feature>
<sequence>MKSIIKMVSVLSVLCAVAGFILSYLKISTVTPIENQLLTYVQGPAILNVFKDVENSPIQDRKSFIVGDGKKVNVFPAIKDGKLFGVALEGFGQGFGGDIGVMVGIDVNNDTLVSIDITTHKETPGLGSRVSEESFTKQFKGKPYAVALKSQGGEIDAISGATVSSNGTVLAINDAGNQYNMLKDEIIKTWNSGAKNEFLQGIHQRAVE</sequence>